<dbReference type="PROSITE" id="PS51371">
    <property type="entry name" value="CBS"/>
    <property type="match status" value="2"/>
</dbReference>
<dbReference type="Gene3D" id="3.10.580.10">
    <property type="entry name" value="CBS-domain"/>
    <property type="match status" value="2"/>
</dbReference>
<dbReference type="SUPFAM" id="SSF54631">
    <property type="entry name" value="CBS-domain pair"/>
    <property type="match status" value="1"/>
</dbReference>
<dbReference type="PANTHER" id="PTHR43080:SF2">
    <property type="entry name" value="CBS DOMAIN-CONTAINING PROTEIN"/>
    <property type="match status" value="1"/>
</dbReference>
<comment type="caution">
    <text evidence="4">The sequence shown here is derived from an EMBL/GenBank/DDBJ whole genome shotgun (WGS) entry which is preliminary data.</text>
</comment>
<dbReference type="InterPro" id="IPR000644">
    <property type="entry name" value="CBS_dom"/>
</dbReference>
<feature type="domain" description="CBS" evidence="3">
    <location>
        <begin position="106"/>
        <end position="162"/>
    </location>
</feature>
<dbReference type="InterPro" id="IPR051257">
    <property type="entry name" value="Diverse_CBS-Domain"/>
</dbReference>
<reference evidence="4 5" key="1">
    <citation type="submission" date="2019-03" db="EMBL/GenBank/DDBJ databases">
        <title>Metabolic potential of uncultured bacteria and archaea associated with petroleum seepage in deep-sea sediments.</title>
        <authorList>
            <person name="Dong X."/>
            <person name="Hubert C."/>
        </authorList>
    </citation>
    <scope>NUCLEOTIDE SEQUENCE [LARGE SCALE GENOMIC DNA]</scope>
    <source>
        <strain evidence="4">E44_bin7</strain>
    </source>
</reference>
<evidence type="ECO:0000313" key="4">
    <source>
        <dbReference type="EMBL" id="TET09421.1"/>
    </source>
</evidence>
<evidence type="ECO:0000256" key="2">
    <source>
        <dbReference type="PROSITE-ProRule" id="PRU00703"/>
    </source>
</evidence>
<gene>
    <name evidence="4" type="ORF">E3J84_05110</name>
</gene>
<dbReference type="EMBL" id="SOKJ01000290">
    <property type="protein sequence ID" value="TET09421.1"/>
    <property type="molecule type" value="Genomic_DNA"/>
</dbReference>
<dbReference type="PANTHER" id="PTHR43080">
    <property type="entry name" value="CBS DOMAIN-CONTAINING PROTEIN CBSX3, MITOCHONDRIAL"/>
    <property type="match status" value="1"/>
</dbReference>
<protein>
    <submittedName>
        <fullName evidence="4">CBS domain-containing protein</fullName>
    </submittedName>
</protein>
<accession>A0A523RUX2</accession>
<keyword evidence="1 2" id="KW-0129">CBS domain</keyword>
<evidence type="ECO:0000259" key="3">
    <source>
        <dbReference type="PROSITE" id="PS51371"/>
    </source>
</evidence>
<dbReference type="SMART" id="SM00116">
    <property type="entry name" value="CBS"/>
    <property type="match status" value="2"/>
</dbReference>
<dbReference type="Pfam" id="PF00571">
    <property type="entry name" value="CBS"/>
    <property type="match status" value="2"/>
</dbReference>
<proteinExistence type="predicted"/>
<organism evidence="4 5">
    <name type="scientific">Aerophobetes bacterium</name>
    <dbReference type="NCBI Taxonomy" id="2030807"/>
    <lineage>
        <taxon>Bacteria</taxon>
        <taxon>Candidatus Aerophobota</taxon>
    </lineage>
</organism>
<sequence>MEKKDMLVGEVMKRKVVTVKRYTTLRELIGIFGKFTFHTLPVIEKDNRLVGVVALEDILKIFEPYPSHILEMLERVPFLDEYGERSLLEVDIPSEMGVLCVVEDLMNTNVVTASEEMTSFEARSLMKLHKLRRLPVTDKEDHLVGIISLFDIILAVFKKKGIL</sequence>
<feature type="domain" description="CBS" evidence="3">
    <location>
        <begin position="12"/>
        <end position="72"/>
    </location>
</feature>
<dbReference type="AlphaFoldDB" id="A0A523RUX2"/>
<name>A0A523RUX2_UNCAE</name>
<evidence type="ECO:0000256" key="1">
    <source>
        <dbReference type="ARBA" id="ARBA00023122"/>
    </source>
</evidence>
<dbReference type="InterPro" id="IPR046342">
    <property type="entry name" value="CBS_dom_sf"/>
</dbReference>
<dbReference type="Proteomes" id="UP000316360">
    <property type="component" value="Unassembled WGS sequence"/>
</dbReference>
<evidence type="ECO:0000313" key="5">
    <source>
        <dbReference type="Proteomes" id="UP000316360"/>
    </source>
</evidence>